<comment type="subcellular location">
    <subcellularLocation>
        <location evidence="8">Cytoplasm</location>
    </subcellularLocation>
</comment>
<dbReference type="NCBIfam" id="NF002073">
    <property type="entry name" value="PRK00913.1-2"/>
    <property type="match status" value="1"/>
</dbReference>
<feature type="binding site" evidence="8">
    <location>
        <position position="335"/>
    </location>
    <ligand>
        <name>Mn(2+)</name>
        <dbReference type="ChEBI" id="CHEBI:29035"/>
        <label>1</label>
    </ligand>
</feature>
<feature type="binding site" evidence="8">
    <location>
        <position position="251"/>
    </location>
    <ligand>
        <name>Mn(2+)</name>
        <dbReference type="ChEBI" id="CHEBI:29035"/>
        <label>2</label>
    </ligand>
</feature>
<evidence type="ECO:0000259" key="9">
    <source>
        <dbReference type="PROSITE" id="PS00631"/>
    </source>
</evidence>
<keyword evidence="11" id="KW-1185">Reference proteome</keyword>
<dbReference type="PANTHER" id="PTHR11963">
    <property type="entry name" value="LEUCINE AMINOPEPTIDASE-RELATED"/>
    <property type="match status" value="1"/>
</dbReference>
<dbReference type="InterPro" id="IPR023042">
    <property type="entry name" value="Peptidase_M17_leu_NH2_pept"/>
</dbReference>
<evidence type="ECO:0000256" key="5">
    <source>
        <dbReference type="ARBA" id="ARBA00022670"/>
    </source>
</evidence>
<keyword evidence="4 8" id="KW-0031">Aminopeptidase</keyword>
<accession>A0A7W4YIR3</accession>
<evidence type="ECO:0000313" key="11">
    <source>
        <dbReference type="Proteomes" id="UP000538196"/>
    </source>
</evidence>
<dbReference type="GO" id="GO:0070006">
    <property type="term" value="F:metalloaminopeptidase activity"/>
    <property type="evidence" value="ECO:0007669"/>
    <property type="project" value="InterPro"/>
</dbReference>
<sequence>MTVPALTLASESSSLTSSDVLVVGARVSRDEIAVLSGPGRDALAAQLAAVGFGGGRDELVRLPGTDGGPSLAVIGLGDDLDGDALRYAAGSAIRQLAGTPRVTVELPAESDSLLGAVIEGAALGSYSYTEYREKSTAKSPVSAITVIGEPSEAAGDDLLARAAAVAGAASLVKDLVNMPPLDLYPETFAERAQEAAAGLPVDITVWDEAALAEGGFGGILGVGQGSTRPPRLVKVDYAPAGASPHLALVGKGITFDSGGLSLKPASGMVGMKYDMTGAATVLAVAIAAAQLALPVRVTAWLCLAENMPSGSAIRPNDVLRIRDGRTVEVLNTDAEGRLVLADGLAAASEEHPDAIVDVATLTGAAMVALGTRYAAVMGSDDLVDEVLAASRASGELLWPMPLSGELRATINSDVADIANANPGQTAGGMLLAGVFLQEFVGRTGDGDDAPRIPWAHLDIAGPAKGPASPYGFTGKGASAVSVRALVRLAEDFSRK</sequence>
<feature type="binding site" evidence="8">
    <location>
        <position position="335"/>
    </location>
    <ligand>
        <name>Mn(2+)</name>
        <dbReference type="ChEBI" id="CHEBI:29035"/>
        <label>2</label>
    </ligand>
</feature>
<dbReference type="AlphaFoldDB" id="A0A7W4YIR3"/>
<feature type="active site" evidence="8">
    <location>
        <position position="263"/>
    </location>
</feature>
<dbReference type="EMBL" id="JACHVP010000001">
    <property type="protein sequence ID" value="MBB2966712.1"/>
    <property type="molecule type" value="Genomic_DNA"/>
</dbReference>
<dbReference type="GO" id="GO:0005737">
    <property type="term" value="C:cytoplasm"/>
    <property type="evidence" value="ECO:0007669"/>
    <property type="project" value="UniProtKB-SubCell"/>
</dbReference>
<feature type="binding site" evidence="8">
    <location>
        <position position="256"/>
    </location>
    <ligand>
        <name>Mn(2+)</name>
        <dbReference type="ChEBI" id="CHEBI:29035"/>
        <label>2</label>
    </ligand>
</feature>
<dbReference type="CDD" id="cd00433">
    <property type="entry name" value="Peptidase_M17"/>
    <property type="match status" value="1"/>
</dbReference>
<dbReference type="InterPro" id="IPR011356">
    <property type="entry name" value="Leucine_aapep/pepB"/>
</dbReference>
<keyword evidence="8" id="KW-0963">Cytoplasm</keyword>
<evidence type="ECO:0000256" key="4">
    <source>
        <dbReference type="ARBA" id="ARBA00022438"/>
    </source>
</evidence>
<feature type="binding site" evidence="8">
    <location>
        <position position="256"/>
    </location>
    <ligand>
        <name>Mn(2+)</name>
        <dbReference type="ChEBI" id="CHEBI:29035"/>
        <label>1</label>
    </ligand>
</feature>
<name>A0A7W4YIR3_LEIAQ</name>
<comment type="caution">
    <text evidence="10">The sequence shown here is derived from an EMBL/GenBank/DDBJ whole genome shotgun (WGS) entry which is preliminary data.</text>
</comment>
<evidence type="ECO:0000256" key="1">
    <source>
        <dbReference type="ARBA" id="ARBA00000135"/>
    </source>
</evidence>
<evidence type="ECO:0000313" key="10">
    <source>
        <dbReference type="EMBL" id="MBB2966712.1"/>
    </source>
</evidence>
<comment type="catalytic activity">
    <reaction evidence="2 8">
        <text>Release of an N-terminal amino acid, preferentially leucine, but not glutamic or aspartic acids.</text>
        <dbReference type="EC" id="3.4.11.10"/>
    </reaction>
</comment>
<comment type="function">
    <text evidence="7 8">Presumably involved in the processing and regular turnover of intracellular proteins. Catalyzes the removal of unsubstituted N-terminal amino acids from various peptides.</text>
</comment>
<gene>
    <name evidence="8" type="primary">pepA</name>
    <name evidence="10" type="ORF">FHX33_001444</name>
</gene>
<dbReference type="RefSeq" id="WP_183428303.1">
    <property type="nucleotide sequence ID" value="NZ_JACHVP010000001.1"/>
</dbReference>
<comment type="similarity">
    <text evidence="3 8">Belongs to the peptidase M17 family.</text>
</comment>
<dbReference type="EC" id="3.4.11.1" evidence="8"/>
<keyword evidence="8" id="KW-0464">Manganese</keyword>
<dbReference type="GO" id="GO:0030145">
    <property type="term" value="F:manganese ion binding"/>
    <property type="evidence" value="ECO:0007669"/>
    <property type="project" value="UniProtKB-UniRule"/>
</dbReference>
<evidence type="ECO:0000256" key="6">
    <source>
        <dbReference type="ARBA" id="ARBA00022801"/>
    </source>
</evidence>
<reference evidence="10 11" key="1">
    <citation type="submission" date="2020-08" db="EMBL/GenBank/DDBJ databases">
        <title>Sequencing the genomes of 1000 actinobacteria strains.</title>
        <authorList>
            <person name="Klenk H.-P."/>
        </authorList>
    </citation>
    <scope>NUCLEOTIDE SEQUENCE [LARGE SCALE GENOMIC DNA]</scope>
    <source>
        <strain evidence="10 11">DSM 20146</strain>
    </source>
</reference>
<proteinExistence type="inferred from homology"/>
<dbReference type="SUPFAM" id="SSF52949">
    <property type="entry name" value="Macro domain-like"/>
    <property type="match status" value="1"/>
</dbReference>
<dbReference type="GO" id="GO:0006508">
    <property type="term" value="P:proteolysis"/>
    <property type="evidence" value="ECO:0007669"/>
    <property type="project" value="UniProtKB-KW"/>
</dbReference>
<dbReference type="Proteomes" id="UP000538196">
    <property type="component" value="Unassembled WGS sequence"/>
</dbReference>
<evidence type="ECO:0000256" key="3">
    <source>
        <dbReference type="ARBA" id="ARBA00009528"/>
    </source>
</evidence>
<comment type="cofactor">
    <cofactor evidence="8">
        <name>Mn(2+)</name>
        <dbReference type="ChEBI" id="CHEBI:29035"/>
    </cofactor>
    <text evidence="8">Binds 2 manganese ions per subunit.</text>
</comment>
<evidence type="ECO:0000256" key="7">
    <source>
        <dbReference type="ARBA" id="ARBA00049972"/>
    </source>
</evidence>
<feature type="binding site" evidence="8">
    <location>
        <position position="274"/>
    </location>
    <ligand>
        <name>Mn(2+)</name>
        <dbReference type="ChEBI" id="CHEBI:29035"/>
        <label>2</label>
    </ligand>
</feature>
<dbReference type="InterPro" id="IPR000819">
    <property type="entry name" value="Peptidase_M17_C"/>
</dbReference>
<dbReference type="InterPro" id="IPR008283">
    <property type="entry name" value="Peptidase_M17_N"/>
</dbReference>
<keyword evidence="5 8" id="KW-0645">Protease</keyword>
<feature type="binding site" evidence="8">
    <location>
        <position position="333"/>
    </location>
    <ligand>
        <name>Mn(2+)</name>
        <dbReference type="ChEBI" id="CHEBI:29035"/>
        <label>1</label>
    </ligand>
</feature>
<dbReference type="PROSITE" id="PS00631">
    <property type="entry name" value="CYTOSOL_AP"/>
    <property type="match status" value="1"/>
</dbReference>
<dbReference type="SUPFAM" id="SSF53187">
    <property type="entry name" value="Zn-dependent exopeptidases"/>
    <property type="match status" value="1"/>
</dbReference>
<dbReference type="Pfam" id="PF00883">
    <property type="entry name" value="Peptidase_M17"/>
    <property type="match status" value="1"/>
</dbReference>
<dbReference type="HAMAP" id="MF_00181">
    <property type="entry name" value="Cytosol_peptidase_M17"/>
    <property type="match status" value="1"/>
</dbReference>
<feature type="domain" description="Cytosol aminopeptidase" evidence="9">
    <location>
        <begin position="331"/>
        <end position="338"/>
    </location>
</feature>
<organism evidence="10 11">
    <name type="scientific">Leifsonia aquatica</name>
    <name type="common">Corynebacterium aquaticum</name>
    <dbReference type="NCBI Taxonomy" id="144185"/>
    <lineage>
        <taxon>Bacteria</taxon>
        <taxon>Bacillati</taxon>
        <taxon>Actinomycetota</taxon>
        <taxon>Actinomycetes</taxon>
        <taxon>Micrococcales</taxon>
        <taxon>Microbacteriaceae</taxon>
        <taxon>Leifsonia</taxon>
    </lineage>
</organism>
<dbReference type="Pfam" id="PF02789">
    <property type="entry name" value="Peptidase_M17_N"/>
    <property type="match status" value="1"/>
</dbReference>
<dbReference type="EC" id="3.4.11.10" evidence="8"/>
<evidence type="ECO:0000256" key="8">
    <source>
        <dbReference type="HAMAP-Rule" id="MF_00181"/>
    </source>
</evidence>
<keyword evidence="8" id="KW-0479">Metal-binding</keyword>
<dbReference type="PANTHER" id="PTHR11963:SF23">
    <property type="entry name" value="CYTOSOL AMINOPEPTIDASE"/>
    <property type="match status" value="1"/>
</dbReference>
<dbReference type="InterPro" id="IPR043472">
    <property type="entry name" value="Macro_dom-like"/>
</dbReference>
<dbReference type="Gene3D" id="3.40.630.10">
    <property type="entry name" value="Zn peptidases"/>
    <property type="match status" value="1"/>
</dbReference>
<evidence type="ECO:0000256" key="2">
    <source>
        <dbReference type="ARBA" id="ARBA00000967"/>
    </source>
</evidence>
<comment type="catalytic activity">
    <reaction evidence="1 8">
        <text>Release of an N-terminal amino acid, Xaa-|-Yaa-, in which Xaa is preferably Leu, but may be other amino acids including Pro although not Arg or Lys, and Yaa may be Pro. Amino acid amides and methyl esters are also readily hydrolyzed, but rates on arylamides are exceedingly low.</text>
        <dbReference type="EC" id="3.4.11.1"/>
    </reaction>
</comment>
<feature type="active site" evidence="8">
    <location>
        <position position="337"/>
    </location>
</feature>
<protein>
    <recommendedName>
        <fullName evidence="8">Probable cytosol aminopeptidase</fullName>
        <ecNumber evidence="8">3.4.11.1</ecNumber>
    </recommendedName>
    <alternativeName>
        <fullName evidence="8">Leucine aminopeptidase</fullName>
        <shortName evidence="8">LAP</shortName>
        <ecNumber evidence="8">3.4.11.10</ecNumber>
    </alternativeName>
    <alternativeName>
        <fullName evidence="8">Leucyl aminopeptidase</fullName>
    </alternativeName>
</protein>
<dbReference type="Gene3D" id="3.40.220.10">
    <property type="entry name" value="Leucine Aminopeptidase, subunit E, domain 1"/>
    <property type="match status" value="1"/>
</dbReference>
<keyword evidence="6 8" id="KW-0378">Hydrolase</keyword>
<dbReference type="PRINTS" id="PR00481">
    <property type="entry name" value="LAMNOPPTDASE"/>
</dbReference>